<dbReference type="RefSeq" id="XP_002630216.1">
    <property type="nucleotide sequence ID" value="XM_002630170.1"/>
</dbReference>
<dbReference type="CTD" id="8571731"/>
<evidence type="ECO:0000313" key="1">
    <source>
        <dbReference type="EMBL" id="CAP22006.1"/>
    </source>
</evidence>
<reference evidence="1 2" key="2">
    <citation type="journal article" date="2011" name="PLoS Genet.">
        <title>Caenorhabditis briggsae recombinant inbred line genotypes reveal inter-strain incompatibility and the evolution of recombination.</title>
        <authorList>
            <person name="Ross J.A."/>
            <person name="Koboldt D.C."/>
            <person name="Staisch J.E."/>
            <person name="Chamberlin H.M."/>
            <person name="Gupta B.P."/>
            <person name="Miller R.D."/>
            <person name="Baird S.E."/>
            <person name="Haag E.S."/>
        </authorList>
    </citation>
    <scope>NUCLEOTIDE SEQUENCE [LARGE SCALE GENOMIC DNA]</scope>
    <source>
        <strain evidence="1 2">AF16</strain>
    </source>
</reference>
<dbReference type="EMBL" id="HE600999">
    <property type="protein sequence ID" value="CAP22006.1"/>
    <property type="molecule type" value="Genomic_DNA"/>
</dbReference>
<reference evidence="1 2" key="1">
    <citation type="journal article" date="2003" name="PLoS Biol.">
        <title>The genome sequence of Caenorhabditis briggsae: a platform for comparative genomics.</title>
        <authorList>
            <person name="Stein L.D."/>
            <person name="Bao Z."/>
            <person name="Blasiar D."/>
            <person name="Blumenthal T."/>
            <person name="Brent M.R."/>
            <person name="Chen N."/>
            <person name="Chinwalla A."/>
            <person name="Clarke L."/>
            <person name="Clee C."/>
            <person name="Coghlan A."/>
            <person name="Coulson A."/>
            <person name="D'Eustachio P."/>
            <person name="Fitch D.H."/>
            <person name="Fulton L.A."/>
            <person name="Fulton R.E."/>
            <person name="Griffiths-Jones S."/>
            <person name="Harris T.W."/>
            <person name="Hillier L.W."/>
            <person name="Kamath R."/>
            <person name="Kuwabara P.E."/>
            <person name="Mardis E.R."/>
            <person name="Marra M.A."/>
            <person name="Miner T.L."/>
            <person name="Minx P."/>
            <person name="Mullikin J.C."/>
            <person name="Plumb R.W."/>
            <person name="Rogers J."/>
            <person name="Schein J.E."/>
            <person name="Sohrmann M."/>
            <person name="Spieth J."/>
            <person name="Stajich J.E."/>
            <person name="Wei C."/>
            <person name="Willey D."/>
            <person name="Wilson R.K."/>
            <person name="Durbin R."/>
            <person name="Waterston R.H."/>
        </authorList>
    </citation>
    <scope>NUCLEOTIDE SEQUENCE [LARGE SCALE GENOMIC DNA]</scope>
    <source>
        <strain evidence="1 2">AF16</strain>
    </source>
</reference>
<gene>
    <name evidence="1 3" type="ORF">CBG00626</name>
    <name evidence="1" type="ORF">CBG_00626</name>
</gene>
<dbReference type="InParanoid" id="A8WNF2"/>
<accession>A8WNF2</accession>
<evidence type="ECO:0000313" key="2">
    <source>
        <dbReference type="Proteomes" id="UP000008549"/>
    </source>
</evidence>
<protein>
    <submittedName>
        <fullName evidence="1">Protein CBG00626</fullName>
    </submittedName>
</protein>
<dbReference type="WormBase" id="CBG00626">
    <property type="protein sequence ID" value="CBP20821"/>
    <property type="gene ID" value="WBGene00023995"/>
</dbReference>
<dbReference type="AlphaFoldDB" id="A8WNF2"/>
<dbReference type="KEGG" id="cbr:CBG_00626"/>
<sequence>MTIYSYTSFMSSPVSVHVAERITCAVVGPPGEWKGRVRFPRWSLIDDPKPSLLHVIRSPDLLHLQMSIYSYTSSMSSHASVPVAEMITCAVVGPP</sequence>
<evidence type="ECO:0000313" key="3">
    <source>
        <dbReference type="WormBase" id="CBG00626"/>
    </source>
</evidence>
<proteinExistence type="predicted"/>
<organism evidence="1 2">
    <name type="scientific">Caenorhabditis briggsae</name>
    <dbReference type="NCBI Taxonomy" id="6238"/>
    <lineage>
        <taxon>Eukaryota</taxon>
        <taxon>Metazoa</taxon>
        <taxon>Ecdysozoa</taxon>
        <taxon>Nematoda</taxon>
        <taxon>Chromadorea</taxon>
        <taxon>Rhabditida</taxon>
        <taxon>Rhabditina</taxon>
        <taxon>Rhabditomorpha</taxon>
        <taxon>Rhabditoidea</taxon>
        <taxon>Rhabditidae</taxon>
        <taxon>Peloderinae</taxon>
        <taxon>Caenorhabditis</taxon>
    </lineage>
</organism>
<dbReference type="GeneID" id="8571731"/>
<keyword evidence="2" id="KW-1185">Reference proteome</keyword>
<dbReference type="HOGENOM" id="CLU_2374636_0_0_1"/>
<dbReference type="Proteomes" id="UP000008549">
    <property type="component" value="Unassembled WGS sequence"/>
</dbReference>
<name>A8WNF2_CAEBR</name>